<dbReference type="VEuPathDB" id="TriTrypDB:TvY486_1100220"/>
<dbReference type="GO" id="GO:0017183">
    <property type="term" value="P:protein histidyl modification to diphthamide"/>
    <property type="evidence" value="ECO:0007669"/>
    <property type="project" value="TreeGrafter"/>
</dbReference>
<dbReference type="Gene3D" id="3.30.1330.40">
    <property type="entry name" value="RutC-like"/>
    <property type="match status" value="1"/>
</dbReference>
<accession>G0U9Q7</accession>
<evidence type="ECO:0000259" key="6">
    <source>
        <dbReference type="Pfam" id="PF01902"/>
    </source>
</evidence>
<evidence type="ECO:0000313" key="7">
    <source>
        <dbReference type="EMBL" id="CCC52537.1"/>
    </source>
</evidence>
<evidence type="ECO:0000256" key="1">
    <source>
        <dbReference type="ARBA" id="ARBA00012089"/>
    </source>
</evidence>
<evidence type="ECO:0000256" key="4">
    <source>
        <dbReference type="ARBA" id="ARBA00031552"/>
    </source>
</evidence>
<dbReference type="EMBL" id="HE573027">
    <property type="protein sequence ID" value="CCC52537.1"/>
    <property type="molecule type" value="Genomic_DNA"/>
</dbReference>
<gene>
    <name evidence="7" type="ORF">TVY486_1100220</name>
</gene>
<dbReference type="GO" id="GO:0017178">
    <property type="term" value="F:diphthine-ammonia ligase activity"/>
    <property type="evidence" value="ECO:0007669"/>
    <property type="project" value="UniProtKB-EC"/>
</dbReference>
<organism evidence="7">
    <name type="scientific">Trypanosoma vivax (strain Y486)</name>
    <dbReference type="NCBI Taxonomy" id="1055687"/>
    <lineage>
        <taxon>Eukaryota</taxon>
        <taxon>Discoba</taxon>
        <taxon>Euglenozoa</taxon>
        <taxon>Kinetoplastea</taxon>
        <taxon>Metakinetoplastina</taxon>
        <taxon>Trypanosomatida</taxon>
        <taxon>Trypanosomatidae</taxon>
        <taxon>Trypanosoma</taxon>
        <taxon>Duttonella</taxon>
    </lineage>
</organism>
<comment type="catalytic activity">
    <reaction evidence="5">
        <text>diphthine-[translation elongation factor 2] + NH4(+) + ATP = diphthamide-[translation elongation factor 2] + AMP + diphosphate + H(+)</text>
        <dbReference type="Rhea" id="RHEA:19753"/>
        <dbReference type="Rhea" id="RHEA-COMP:10172"/>
        <dbReference type="Rhea" id="RHEA-COMP:10174"/>
        <dbReference type="ChEBI" id="CHEBI:15378"/>
        <dbReference type="ChEBI" id="CHEBI:16692"/>
        <dbReference type="ChEBI" id="CHEBI:28938"/>
        <dbReference type="ChEBI" id="CHEBI:30616"/>
        <dbReference type="ChEBI" id="CHEBI:33019"/>
        <dbReference type="ChEBI" id="CHEBI:82696"/>
        <dbReference type="ChEBI" id="CHEBI:456215"/>
        <dbReference type="EC" id="6.3.1.14"/>
    </reaction>
</comment>
<dbReference type="InterPro" id="IPR030662">
    <property type="entry name" value="DPH6/MJ0570"/>
</dbReference>
<dbReference type="SUPFAM" id="SSF55298">
    <property type="entry name" value="YjgF-like"/>
    <property type="match status" value="1"/>
</dbReference>
<evidence type="ECO:0000256" key="5">
    <source>
        <dbReference type="ARBA" id="ARBA00048108"/>
    </source>
</evidence>
<dbReference type="OMA" id="FAYANCI"/>
<evidence type="ECO:0000256" key="2">
    <source>
        <dbReference type="ARBA" id="ARBA00018426"/>
    </source>
</evidence>
<dbReference type="EC" id="6.3.1.14" evidence="1"/>
<feature type="domain" description="Diphthamide synthase" evidence="6">
    <location>
        <begin position="1"/>
        <end position="235"/>
    </location>
</feature>
<reference evidence="7" key="1">
    <citation type="journal article" date="2012" name="Proc. Natl. Acad. Sci. U.S.A.">
        <title>Antigenic diversity is generated by distinct evolutionary mechanisms in African trypanosome species.</title>
        <authorList>
            <person name="Jackson A.P."/>
            <person name="Berry A."/>
            <person name="Aslett M."/>
            <person name="Allison H.C."/>
            <person name="Burton P."/>
            <person name="Vavrova-Anderson J."/>
            <person name="Brown R."/>
            <person name="Browne H."/>
            <person name="Corton N."/>
            <person name="Hauser H."/>
            <person name="Gamble J."/>
            <person name="Gilderthorp R."/>
            <person name="Marcello L."/>
            <person name="McQuillan J."/>
            <person name="Otto T.D."/>
            <person name="Quail M.A."/>
            <person name="Sanders M.J."/>
            <person name="van Tonder A."/>
            <person name="Ginger M.L."/>
            <person name="Field M.C."/>
            <person name="Barry J.D."/>
            <person name="Hertz-Fowler C."/>
            <person name="Berriman M."/>
        </authorList>
    </citation>
    <scope>NUCLEOTIDE SEQUENCE</scope>
    <source>
        <strain evidence="7">Y486</strain>
    </source>
</reference>
<dbReference type="FunFam" id="3.40.50.620:FF:000145">
    <property type="entry name" value="ATP-binding domain containing protein"/>
    <property type="match status" value="1"/>
</dbReference>
<dbReference type="PANTHER" id="PTHR12196">
    <property type="entry name" value="DOMAIN OF UNKNOWN FUNCTION 71 DUF71 -CONTAINING PROTEIN"/>
    <property type="match status" value="1"/>
</dbReference>
<dbReference type="AlphaFoldDB" id="G0U9Q7"/>
<dbReference type="InterPro" id="IPR035959">
    <property type="entry name" value="RutC-like_sf"/>
</dbReference>
<dbReference type="SUPFAM" id="SSF52402">
    <property type="entry name" value="Adenine nucleotide alpha hydrolases-like"/>
    <property type="match status" value="1"/>
</dbReference>
<dbReference type="InterPro" id="IPR014729">
    <property type="entry name" value="Rossmann-like_a/b/a_fold"/>
</dbReference>
<name>G0U9Q7_TRYVY</name>
<dbReference type="Gene3D" id="3.40.50.620">
    <property type="entry name" value="HUPs"/>
    <property type="match status" value="1"/>
</dbReference>
<sequence>MKTIALVSGGKDSILSILLALRYGHYPVVVANIAPASHDMREQVHEIDSYSFQTVGHEIVEAIASCMELPLRRAYVCAGQSKVTDLHYTNERDDEDEVECLYRLLRAIKEEFPGVEAVTSGAILSNYQRHRVEDVCSRLGLKSLAFLWQRPANEVLDIALALRVDAILVKTASIGLDPGRHLGLTLQEMRPVLEEAQHRYAVHGAGEGGEFETVVVNCPLFKRYRLEASVVERVIVDDNDYAPSGHAVLSVRRCNKTEKDMKEDAELLQRLPSLTFPSDNMRFLPQDCEGLHEGTRSLHPFPADHFGDSGQFWPHGSTVYISEPLRDEADCEGLLVNVFQRLTDDTQANDREVVSLVVFSPSIGHFATFSRVFVRFFPEVKPPGCTFVERKELPAFQVEVLAALRDSADRVTLHIRSASCWGAPSSGPFSSSNMATVSNERILVVSGCTGLLPSTQALATSSDVPFLASVTLSHVCHDLGIAEEGVVRDFVAQFAFAYANCINGLTCFGFVPTSVSHATFFLTDLRFASLLEPLWLWCGGSAFLADTSEGVACRVLHVTGLLNSGVVGMMLEVRVPVLEG</sequence>
<dbReference type="Pfam" id="PF01902">
    <property type="entry name" value="Diphthami_syn_2"/>
    <property type="match status" value="1"/>
</dbReference>
<dbReference type="PANTHER" id="PTHR12196:SF2">
    <property type="entry name" value="DIPHTHINE--AMMONIA LIGASE"/>
    <property type="match status" value="1"/>
</dbReference>
<proteinExistence type="predicted"/>
<protein>
    <recommendedName>
        <fullName evidence="2">Diphthine--ammonia ligase</fullName>
        <ecNumber evidence="1">6.3.1.14</ecNumber>
    </recommendedName>
    <alternativeName>
        <fullName evidence="3">Diphthamide synthase</fullName>
    </alternativeName>
    <alternativeName>
        <fullName evidence="4">Diphthamide synthetase</fullName>
    </alternativeName>
</protein>
<dbReference type="CDD" id="cd01994">
    <property type="entry name" value="AANH_PF0828-like"/>
    <property type="match status" value="1"/>
</dbReference>
<dbReference type="NCBIfam" id="TIGR00290">
    <property type="entry name" value="MJ0570_dom"/>
    <property type="match status" value="1"/>
</dbReference>
<evidence type="ECO:0000256" key="3">
    <source>
        <dbReference type="ARBA" id="ARBA00029814"/>
    </source>
</evidence>
<dbReference type="InterPro" id="IPR002761">
    <property type="entry name" value="Diphthami_syn_dom"/>
</dbReference>
<dbReference type="Gene3D" id="3.90.1490.10">
    <property type="entry name" value="putative n-type atp pyrophosphatase, domain 2"/>
    <property type="match status" value="1"/>
</dbReference>